<dbReference type="STRING" id="1666912.Ga0058931_1063"/>
<reference evidence="4 7" key="2">
    <citation type="submission" date="2016-01" db="EMBL/GenBank/DDBJ databases">
        <authorList>
            <person name="Varghese N."/>
        </authorList>
    </citation>
    <scope>NUCLEOTIDE SEQUENCE [LARGE SCALE GENOMIC DNA]</scope>
    <source>
        <strain evidence="4 7">HL-91</strain>
    </source>
</reference>
<dbReference type="Proteomes" id="UP000182045">
    <property type="component" value="Unassembled WGS sequence"/>
</dbReference>
<keyword evidence="7" id="KW-1185">Reference proteome</keyword>
<dbReference type="InterPro" id="IPR002347">
    <property type="entry name" value="SDR_fam"/>
</dbReference>
<dbReference type="GO" id="GO:0016491">
    <property type="term" value="F:oxidoreductase activity"/>
    <property type="evidence" value="ECO:0007669"/>
    <property type="project" value="UniProtKB-KW"/>
</dbReference>
<dbReference type="InterPro" id="IPR057326">
    <property type="entry name" value="KR_dom"/>
</dbReference>
<accession>A0A0N8K7X8</accession>
<evidence type="ECO:0000313" key="7">
    <source>
        <dbReference type="Proteomes" id="UP000182045"/>
    </source>
</evidence>
<dbReference type="AlphaFoldDB" id="A0A0N8K7X8"/>
<evidence type="ECO:0000256" key="1">
    <source>
        <dbReference type="ARBA" id="ARBA00006484"/>
    </source>
</evidence>
<dbReference type="Proteomes" id="UP000050413">
    <property type="component" value="Unassembled WGS sequence"/>
</dbReference>
<dbReference type="SMART" id="SM00822">
    <property type="entry name" value="PKS_KR"/>
    <property type="match status" value="1"/>
</dbReference>
<dbReference type="SUPFAM" id="SSF51735">
    <property type="entry name" value="NAD(P)-binding Rossmann-fold domains"/>
    <property type="match status" value="1"/>
</dbReference>
<sequence>MVWFVTGASSGLGLEMVRILAARGDTVLASGRRALAELPADFPDCAYLPCDLADLAAVMQLAEWVAGQGPLHAAVLSAGAGFYRPLAQETPDAMARVLATNLNANITLAHALHPVLSGGRLGLIGSVAHKGAAGMPVYAASKAALDGFGRALAEEWRGRTTVRVLHPGPVATGMSARAGRNPDFADRLFLPPRQTAAALLSALGAPRGADRQTVSFLRVGLHRLVKGAA</sequence>
<dbReference type="PANTHER" id="PTHR44196">
    <property type="entry name" value="DEHYDROGENASE/REDUCTASE SDR FAMILY MEMBER 7B"/>
    <property type="match status" value="1"/>
</dbReference>
<dbReference type="PANTHER" id="PTHR44196:SF1">
    <property type="entry name" value="DEHYDROGENASE_REDUCTASE SDR FAMILY MEMBER 7B"/>
    <property type="match status" value="1"/>
</dbReference>
<feature type="domain" description="Ketoreductase" evidence="3">
    <location>
        <begin position="1"/>
        <end position="209"/>
    </location>
</feature>
<comment type="caution">
    <text evidence="5">The sequence shown here is derived from an EMBL/GenBank/DDBJ whole genome shotgun (WGS) entry which is preliminary data.</text>
</comment>
<evidence type="ECO:0000313" key="4">
    <source>
        <dbReference type="EMBL" id="CUX80354.1"/>
    </source>
</evidence>
<dbReference type="EMBL" id="FBYC01000004">
    <property type="protein sequence ID" value="CUX80354.1"/>
    <property type="molecule type" value="Genomic_DNA"/>
</dbReference>
<reference evidence="5 6" key="1">
    <citation type="submission" date="2015-09" db="EMBL/GenBank/DDBJ databases">
        <title>Identification and resolution of microdiversity through metagenomic sequencing of parallel consortia.</title>
        <authorList>
            <person name="Nelson W.C."/>
            <person name="Romine M.F."/>
            <person name="Lindemann S.R."/>
        </authorList>
    </citation>
    <scope>NUCLEOTIDE SEQUENCE [LARGE SCALE GENOMIC DNA]</scope>
    <source>
        <strain evidence="5">HL-91</strain>
    </source>
</reference>
<dbReference type="PRINTS" id="PR00081">
    <property type="entry name" value="GDHRDH"/>
</dbReference>
<dbReference type="InterPro" id="IPR036291">
    <property type="entry name" value="NAD(P)-bd_dom_sf"/>
</dbReference>
<dbReference type="GO" id="GO:0016020">
    <property type="term" value="C:membrane"/>
    <property type="evidence" value="ECO:0007669"/>
    <property type="project" value="TreeGrafter"/>
</dbReference>
<proteinExistence type="inferred from homology"/>
<evidence type="ECO:0000313" key="6">
    <source>
        <dbReference type="Proteomes" id="UP000050413"/>
    </source>
</evidence>
<name>A0A0N8K7X8_9RHOB</name>
<dbReference type="Gene3D" id="3.40.50.720">
    <property type="entry name" value="NAD(P)-binding Rossmann-like Domain"/>
    <property type="match status" value="1"/>
</dbReference>
<keyword evidence="2" id="KW-0560">Oxidoreductase</keyword>
<protein>
    <submittedName>
        <fullName evidence="4 5">Short-chain dehydrogenase</fullName>
    </submittedName>
</protein>
<comment type="similarity">
    <text evidence="1">Belongs to the short-chain dehydrogenases/reductases (SDR) family.</text>
</comment>
<dbReference type="Pfam" id="PF00106">
    <property type="entry name" value="adh_short"/>
    <property type="match status" value="1"/>
</dbReference>
<evidence type="ECO:0000313" key="5">
    <source>
        <dbReference type="EMBL" id="KPP92977.1"/>
    </source>
</evidence>
<dbReference type="RefSeq" id="WP_072247478.1">
    <property type="nucleotide sequence ID" value="NZ_FBYC01000004.1"/>
</dbReference>
<evidence type="ECO:0000256" key="2">
    <source>
        <dbReference type="ARBA" id="ARBA00023002"/>
    </source>
</evidence>
<gene>
    <name evidence="4" type="ORF">Ga0058931_1063</name>
    <name evidence="5" type="ORF">HLUCCA05_13210</name>
</gene>
<dbReference type="EMBL" id="LJSG01000010">
    <property type="protein sequence ID" value="KPP92977.1"/>
    <property type="molecule type" value="Genomic_DNA"/>
</dbReference>
<organism evidence="5 6">
    <name type="scientific">Roseibaca calidilacus</name>
    <dbReference type="NCBI Taxonomy" id="1666912"/>
    <lineage>
        <taxon>Bacteria</taxon>
        <taxon>Pseudomonadati</taxon>
        <taxon>Pseudomonadota</taxon>
        <taxon>Alphaproteobacteria</taxon>
        <taxon>Rhodobacterales</taxon>
        <taxon>Paracoccaceae</taxon>
        <taxon>Roseinatronobacter</taxon>
    </lineage>
</organism>
<evidence type="ECO:0000259" key="3">
    <source>
        <dbReference type="SMART" id="SM00822"/>
    </source>
</evidence>
<dbReference type="CDD" id="cd05233">
    <property type="entry name" value="SDR_c"/>
    <property type="match status" value="1"/>
</dbReference>